<proteinExistence type="predicted"/>
<reference evidence="1" key="2">
    <citation type="journal article" date="2023" name="IMA Fungus">
        <title>Comparative genomic study of the Penicillium genus elucidates a diverse pangenome and 15 lateral gene transfer events.</title>
        <authorList>
            <person name="Petersen C."/>
            <person name="Sorensen T."/>
            <person name="Nielsen M.R."/>
            <person name="Sondergaard T.E."/>
            <person name="Sorensen J.L."/>
            <person name="Fitzpatrick D.A."/>
            <person name="Frisvad J.C."/>
            <person name="Nielsen K.L."/>
        </authorList>
    </citation>
    <scope>NUCLEOTIDE SEQUENCE</scope>
    <source>
        <strain evidence="1">IBT 30761</strain>
    </source>
</reference>
<dbReference type="EMBL" id="JAPQKI010000011">
    <property type="protein sequence ID" value="KAJ5083095.1"/>
    <property type="molecule type" value="Genomic_DNA"/>
</dbReference>
<evidence type="ECO:0000313" key="2">
    <source>
        <dbReference type="Proteomes" id="UP001149074"/>
    </source>
</evidence>
<dbReference type="RefSeq" id="XP_056469617.1">
    <property type="nucleotide sequence ID" value="XM_056624629.1"/>
</dbReference>
<dbReference type="GeneID" id="81363608"/>
<sequence>MNGNLSNGDQQASVRLSELANLRRSVPSDEQQFEDTSMGMLTALADKQRAKSNDTIQPFSGTADELRLKKKKKKKKKKKNLFSFKAPVGCNPCNPQHIFDIGIGHGSWASDVAVVYPQDNIQTQTLLFVALTCFRPCFLGTTKLYLRSERYLTGFDLGSTFDLIHMRILDAAFTQEERGNWISNAMSAPFISFIVFVHMVDAKLDWLRSLHPGGWFGQLQLSPMFFSDDDSLPAGGLRQQRLRVLISAANWIFIINATST</sequence>
<evidence type="ECO:0000313" key="1">
    <source>
        <dbReference type="EMBL" id="KAJ5083095.1"/>
    </source>
</evidence>
<organism evidence="1 2">
    <name type="scientific">Penicillium argentinense</name>
    <dbReference type="NCBI Taxonomy" id="1131581"/>
    <lineage>
        <taxon>Eukaryota</taxon>
        <taxon>Fungi</taxon>
        <taxon>Dikarya</taxon>
        <taxon>Ascomycota</taxon>
        <taxon>Pezizomycotina</taxon>
        <taxon>Eurotiomycetes</taxon>
        <taxon>Eurotiomycetidae</taxon>
        <taxon>Eurotiales</taxon>
        <taxon>Aspergillaceae</taxon>
        <taxon>Penicillium</taxon>
    </lineage>
</organism>
<dbReference type="AlphaFoldDB" id="A0A9W9EJW7"/>
<protein>
    <submittedName>
        <fullName evidence="1">Uncharacterized protein</fullName>
    </submittedName>
</protein>
<keyword evidence="2" id="KW-1185">Reference proteome</keyword>
<comment type="caution">
    <text evidence="1">The sequence shown here is derived from an EMBL/GenBank/DDBJ whole genome shotgun (WGS) entry which is preliminary data.</text>
</comment>
<dbReference type="Proteomes" id="UP001149074">
    <property type="component" value="Unassembled WGS sequence"/>
</dbReference>
<gene>
    <name evidence="1" type="ORF">N7532_012138</name>
</gene>
<name>A0A9W9EJW7_9EURO</name>
<reference evidence="1" key="1">
    <citation type="submission" date="2022-11" db="EMBL/GenBank/DDBJ databases">
        <authorList>
            <person name="Petersen C."/>
        </authorList>
    </citation>
    <scope>NUCLEOTIDE SEQUENCE</scope>
    <source>
        <strain evidence="1">IBT 30761</strain>
    </source>
</reference>
<dbReference type="OrthoDB" id="2013972at2759"/>
<accession>A0A9W9EJW7</accession>